<dbReference type="Proteomes" id="UP001454036">
    <property type="component" value="Unassembled WGS sequence"/>
</dbReference>
<name>A0AAV3Q9Y9_LITER</name>
<dbReference type="EMBL" id="BAABME010020512">
    <property type="protein sequence ID" value="GAA0160629.1"/>
    <property type="molecule type" value="Genomic_DNA"/>
</dbReference>
<organism evidence="1 2">
    <name type="scientific">Lithospermum erythrorhizon</name>
    <name type="common">Purple gromwell</name>
    <name type="synonym">Lithospermum officinale var. erythrorhizon</name>
    <dbReference type="NCBI Taxonomy" id="34254"/>
    <lineage>
        <taxon>Eukaryota</taxon>
        <taxon>Viridiplantae</taxon>
        <taxon>Streptophyta</taxon>
        <taxon>Embryophyta</taxon>
        <taxon>Tracheophyta</taxon>
        <taxon>Spermatophyta</taxon>
        <taxon>Magnoliopsida</taxon>
        <taxon>eudicotyledons</taxon>
        <taxon>Gunneridae</taxon>
        <taxon>Pentapetalae</taxon>
        <taxon>asterids</taxon>
        <taxon>lamiids</taxon>
        <taxon>Boraginales</taxon>
        <taxon>Boraginaceae</taxon>
        <taxon>Boraginoideae</taxon>
        <taxon>Lithospermeae</taxon>
        <taxon>Lithospermum</taxon>
    </lineage>
</organism>
<dbReference type="PANTHER" id="PTHR48475">
    <property type="entry name" value="RIBONUCLEASE H"/>
    <property type="match status" value="1"/>
</dbReference>
<keyword evidence="2" id="KW-1185">Reference proteome</keyword>
<evidence type="ECO:0000313" key="1">
    <source>
        <dbReference type="EMBL" id="GAA0160629.1"/>
    </source>
</evidence>
<comment type="caution">
    <text evidence="1">The sequence shown here is derived from an EMBL/GenBank/DDBJ whole genome shotgun (WGS) entry which is preliminary data.</text>
</comment>
<dbReference type="PANTHER" id="PTHR48475:SF2">
    <property type="entry name" value="RIBONUCLEASE H"/>
    <property type="match status" value="1"/>
</dbReference>
<protein>
    <submittedName>
        <fullName evidence="1">Uncharacterized protein</fullName>
    </submittedName>
</protein>
<proteinExistence type="predicted"/>
<reference evidence="1 2" key="1">
    <citation type="submission" date="2024-01" db="EMBL/GenBank/DDBJ databases">
        <title>The complete chloroplast genome sequence of Lithospermum erythrorhizon: insights into the phylogenetic relationship among Boraginaceae species and the maternal lineages of purple gromwells.</title>
        <authorList>
            <person name="Okada T."/>
            <person name="Watanabe K."/>
        </authorList>
    </citation>
    <scope>NUCLEOTIDE SEQUENCE [LARGE SCALE GENOMIC DNA]</scope>
</reference>
<evidence type="ECO:0000313" key="2">
    <source>
        <dbReference type="Proteomes" id="UP001454036"/>
    </source>
</evidence>
<gene>
    <name evidence="1" type="ORF">LIER_39071</name>
</gene>
<accession>A0AAV3Q9Y9</accession>
<sequence>MSGVDPKMVLHRLHQVVTDQPLKKILTTPPLSGRITTWAVELSEFDITNVPRTSIKAQVLADFLIKCTALQPLRIDGPKEPQEPAQIPEWVVYVDGVRTNKGARVGIMINCLTNLGCNTP</sequence>
<dbReference type="AlphaFoldDB" id="A0AAV3Q9Y9"/>